<evidence type="ECO:0000313" key="5">
    <source>
        <dbReference type="EMBL" id="MBI4210348.1"/>
    </source>
</evidence>
<protein>
    <recommendedName>
        <fullName evidence="4">Lon proteolytic domain-containing protein</fullName>
    </recommendedName>
</protein>
<sequence length="807" mass="87086">MKVKPGFLLGLFFMAMLPAGAFAVLSEGSMSIYAVTTDGKGLVATLHLEIEPGNGKIWSSVTPLVGTSTQNAEKVAVSVANKLYRNGSHDYKFTIDSPASVVEGPSAGAAMALLTASMLTDRKIPENVSVTGTISEDGRIGRVGGIFEKAREASKTGVKLFIIPEGEAVQTVRLPEGVRSVNMAEYAPANWGMKVVEAGRIQDAMRFAFADINGIDANSSSSQAVPDFVPEKIGLPADLSEFKVLTTNYINETKQGIGEARNALSSSLLDDPQVTQSLLEVLNQSEAMISRAEILNEQNYLYSAANFSFLARVNAILVREVSSNPSLLEDNSTALDLKLSGLARDIDTFENDLSGNVPREGVEWFASAQQRFTYAKLALRKLRQAQSTYIVGATKQEQTDSAIKKLNDYSFAVAWLDVSKDFYGLVKEGDGHVRRPEALSGDANELLARAAKALSSLGKGGEDPANDDVKRRVDSAADELGTGWFESSMFDSASAAAIAQSQSLVEGKEHDELKKMLAERIAVAEKAISDSNAHAGWAKLYTDHAKYFMESADYYDDLNLQASASENLKSGISLALLAEETFRVSSRVSKLYEGLPPALDSAPLDTPRAARSPGKPEALPNNLAMYGVLAILFAFCVVLLVLLIAVMHSRSRASVAGLSPEEQRERARHLTAIDDYNAEISAHQEKLRSLRKHLKEGAITTAQFAEKSAQYAEELDALKEKLQAEIAGAKTEKSEEAPAEKHSEDSDAGSAGMQQEQAEAPAGDIEKPESEAAAEAESTEKAVKAGPARRQKGRRKRERPLTRGRKK</sequence>
<name>A0A8T3YMT3_9ARCH</name>
<dbReference type="EMBL" id="JACQPB010000031">
    <property type="protein sequence ID" value="MBI4210348.1"/>
    <property type="molecule type" value="Genomic_DNA"/>
</dbReference>
<organism evidence="5 6">
    <name type="scientific">Candidatus Iainarchaeum sp</name>
    <dbReference type="NCBI Taxonomy" id="3101447"/>
    <lineage>
        <taxon>Archaea</taxon>
        <taxon>Candidatus Iainarchaeota</taxon>
        <taxon>Candidatus Iainarchaeia</taxon>
        <taxon>Candidatus Iainarchaeales</taxon>
        <taxon>Candidatus Iainarchaeaceae</taxon>
        <taxon>Candidatus Iainarchaeum</taxon>
    </lineage>
</organism>
<dbReference type="GO" id="GO:0006508">
    <property type="term" value="P:proteolysis"/>
    <property type="evidence" value="ECO:0007669"/>
    <property type="project" value="InterPro"/>
</dbReference>
<feature type="domain" description="Lon proteolytic" evidence="4">
    <location>
        <begin position="94"/>
        <end position="180"/>
    </location>
</feature>
<keyword evidence="3" id="KW-0812">Transmembrane</keyword>
<keyword evidence="3" id="KW-0472">Membrane</keyword>
<proteinExistence type="predicted"/>
<dbReference type="GO" id="GO:0004252">
    <property type="term" value="F:serine-type endopeptidase activity"/>
    <property type="evidence" value="ECO:0007669"/>
    <property type="project" value="InterPro"/>
</dbReference>
<reference evidence="5" key="1">
    <citation type="submission" date="2020-07" db="EMBL/GenBank/DDBJ databases">
        <title>Huge and variable diversity of episymbiotic CPR bacteria and DPANN archaea in groundwater ecosystems.</title>
        <authorList>
            <person name="He C.Y."/>
            <person name="Keren R."/>
            <person name="Whittaker M."/>
            <person name="Farag I.F."/>
            <person name="Doudna J."/>
            <person name="Cate J.H.D."/>
            <person name="Banfield J.F."/>
        </authorList>
    </citation>
    <scope>NUCLEOTIDE SEQUENCE</scope>
    <source>
        <strain evidence="5">NC_groundwater_1296_Ag_S-0.2um_52_80</strain>
    </source>
</reference>
<dbReference type="Gene3D" id="3.30.230.10">
    <property type="match status" value="1"/>
</dbReference>
<dbReference type="InterPro" id="IPR014721">
    <property type="entry name" value="Ribsml_uS5_D2-typ_fold_subgr"/>
</dbReference>
<feature type="region of interest" description="Disordered" evidence="2">
    <location>
        <begin position="728"/>
        <end position="807"/>
    </location>
</feature>
<dbReference type="InterPro" id="IPR008269">
    <property type="entry name" value="Lon_proteolytic"/>
</dbReference>
<gene>
    <name evidence="5" type="ORF">HY544_02470</name>
</gene>
<comment type="caution">
    <text evidence="5">The sequence shown here is derived from an EMBL/GenBank/DDBJ whole genome shotgun (WGS) entry which is preliminary data.</text>
</comment>
<dbReference type="GO" id="GO:0005524">
    <property type="term" value="F:ATP binding"/>
    <property type="evidence" value="ECO:0007669"/>
    <property type="project" value="InterPro"/>
</dbReference>
<dbReference type="AlphaFoldDB" id="A0A8T3YMT3"/>
<accession>A0A8T3YMT3</accession>
<evidence type="ECO:0000256" key="3">
    <source>
        <dbReference type="SAM" id="Phobius"/>
    </source>
</evidence>
<comment type="subcellular location">
    <subcellularLocation>
        <location evidence="1">Membrane</location>
        <topology evidence="1">Multi-pass membrane protein</topology>
    </subcellularLocation>
</comment>
<dbReference type="GO" id="GO:0004176">
    <property type="term" value="F:ATP-dependent peptidase activity"/>
    <property type="evidence" value="ECO:0007669"/>
    <property type="project" value="InterPro"/>
</dbReference>
<dbReference type="SUPFAM" id="SSF54211">
    <property type="entry name" value="Ribosomal protein S5 domain 2-like"/>
    <property type="match status" value="1"/>
</dbReference>
<dbReference type="GO" id="GO:0030163">
    <property type="term" value="P:protein catabolic process"/>
    <property type="evidence" value="ECO:0007669"/>
    <property type="project" value="InterPro"/>
</dbReference>
<dbReference type="GO" id="GO:0016020">
    <property type="term" value="C:membrane"/>
    <property type="evidence" value="ECO:0007669"/>
    <property type="project" value="UniProtKB-SubCell"/>
</dbReference>
<dbReference type="InterPro" id="IPR020568">
    <property type="entry name" value="Ribosomal_Su5_D2-typ_SF"/>
</dbReference>
<feature type="compositionally biased region" description="Basic residues" evidence="2">
    <location>
        <begin position="787"/>
        <end position="807"/>
    </location>
</feature>
<evidence type="ECO:0000256" key="2">
    <source>
        <dbReference type="SAM" id="MobiDB-lite"/>
    </source>
</evidence>
<dbReference type="InterPro" id="IPR027065">
    <property type="entry name" value="Lon_Prtase"/>
</dbReference>
<evidence type="ECO:0000256" key="1">
    <source>
        <dbReference type="ARBA" id="ARBA00004141"/>
    </source>
</evidence>
<dbReference type="Pfam" id="PF05362">
    <property type="entry name" value="Lon_C"/>
    <property type="match status" value="1"/>
</dbReference>
<dbReference type="PRINTS" id="PR00830">
    <property type="entry name" value="ENDOLAPTASE"/>
</dbReference>
<dbReference type="Proteomes" id="UP000732298">
    <property type="component" value="Unassembled WGS sequence"/>
</dbReference>
<keyword evidence="3" id="KW-1133">Transmembrane helix</keyword>
<dbReference type="PANTHER" id="PTHR10046">
    <property type="entry name" value="ATP DEPENDENT LON PROTEASE FAMILY MEMBER"/>
    <property type="match status" value="1"/>
</dbReference>
<feature type="transmembrane region" description="Helical" evidence="3">
    <location>
        <begin position="623"/>
        <end position="646"/>
    </location>
</feature>
<evidence type="ECO:0000313" key="6">
    <source>
        <dbReference type="Proteomes" id="UP000732298"/>
    </source>
</evidence>
<evidence type="ECO:0000259" key="4">
    <source>
        <dbReference type="Pfam" id="PF05362"/>
    </source>
</evidence>
<feature type="compositionally biased region" description="Basic and acidic residues" evidence="2">
    <location>
        <begin position="730"/>
        <end position="745"/>
    </location>
</feature>